<accession>A0A6P3XVF7</accession>
<dbReference type="AlphaFoldDB" id="A0A6P3XVF7"/>
<protein>
    <submittedName>
        <fullName evidence="2">RNA pseudouridylate synthase domain-containing protein 4-like</fullName>
    </submittedName>
</protein>
<name>A0A6P3XVF7_DINQU</name>
<proteinExistence type="predicted"/>
<reference evidence="2" key="1">
    <citation type="submission" date="2025-08" db="UniProtKB">
        <authorList>
            <consortium name="RefSeq"/>
        </authorList>
    </citation>
    <scope>IDENTIFICATION</scope>
</reference>
<evidence type="ECO:0000313" key="1">
    <source>
        <dbReference type="Proteomes" id="UP000515204"/>
    </source>
</evidence>
<dbReference type="KEGG" id="dqu:106748157"/>
<dbReference type="Proteomes" id="UP000515204">
    <property type="component" value="Unplaced"/>
</dbReference>
<dbReference type="OrthoDB" id="428658at2759"/>
<gene>
    <name evidence="2" type="primary">LOC106748157</name>
</gene>
<dbReference type="GeneID" id="106748157"/>
<organism evidence="1 2">
    <name type="scientific">Dinoponera quadriceps</name>
    <name type="common">South American ant</name>
    <dbReference type="NCBI Taxonomy" id="609295"/>
    <lineage>
        <taxon>Eukaryota</taxon>
        <taxon>Metazoa</taxon>
        <taxon>Ecdysozoa</taxon>
        <taxon>Arthropoda</taxon>
        <taxon>Hexapoda</taxon>
        <taxon>Insecta</taxon>
        <taxon>Pterygota</taxon>
        <taxon>Neoptera</taxon>
        <taxon>Endopterygota</taxon>
        <taxon>Hymenoptera</taxon>
        <taxon>Apocrita</taxon>
        <taxon>Aculeata</taxon>
        <taxon>Formicoidea</taxon>
        <taxon>Formicidae</taxon>
        <taxon>Ponerinae</taxon>
        <taxon>Ponerini</taxon>
        <taxon>Dinoponera</taxon>
    </lineage>
</organism>
<evidence type="ECO:0000313" key="2">
    <source>
        <dbReference type="RefSeq" id="XP_014481888.1"/>
    </source>
</evidence>
<dbReference type="Gene3D" id="3.30.2350.10">
    <property type="entry name" value="Pseudouridine synthase"/>
    <property type="match status" value="1"/>
</dbReference>
<keyword evidence="1" id="KW-1185">Reference proteome</keyword>
<sequence length="372" mass="42942">MKNTKTVFKIMQSNGFAMAYRTCFRKYCTTDEIYTLSKKKVAHPYQGIHPWKSKDELAKYLLKNIIYNAGGIVVINKPYGIPVTDTFTNDKNLPSMQSHKIANASNYSIESVLPYITKELDVPALIPCSGAEKYMSGTYVFAINDDVVKQVMKAKLRATHFNKFTKYWGITIRLPHEIKGSYRLAMILKKSEYGVKKPIFMTHWSKNEEKRGDVKIMNVKYKLLSNSTNNLSSLIEIESSARKWQCIRLFASIMLYSPILGDNYHGSRVQEIMGTWMKVDPFAESSWDLPKINRQLLELLELSPRQQEIIPVHLHMRSMNLFSFGKEKKNIVLEAPLIHPFDWTCKQLMFKNIPCEADHSESTENEVKINSM</sequence>
<dbReference type="RefSeq" id="XP_014481888.1">
    <property type="nucleotide sequence ID" value="XM_014626402.1"/>
</dbReference>